<evidence type="ECO:0000256" key="7">
    <source>
        <dbReference type="ARBA" id="ARBA00022958"/>
    </source>
</evidence>
<dbReference type="OrthoDB" id="10064708at2759"/>
<evidence type="ECO:0000256" key="3">
    <source>
        <dbReference type="ARBA" id="ARBA00012228"/>
    </source>
</evidence>
<dbReference type="PANTHER" id="PTHR13232:SF10">
    <property type="entry name" value="NAD(P)H-HYDRATE EPIMERASE"/>
    <property type="match status" value="1"/>
</dbReference>
<dbReference type="EMBL" id="NBIV01000129">
    <property type="protein sequence ID" value="PXF43291.1"/>
    <property type="molecule type" value="Genomic_DNA"/>
</dbReference>
<feature type="binding site" evidence="10">
    <location>
        <begin position="62"/>
        <end position="66"/>
    </location>
    <ligand>
        <name>(6S)-NADPHX</name>
        <dbReference type="ChEBI" id="CHEBI:64076"/>
    </ligand>
</feature>
<feature type="binding site" evidence="10">
    <location>
        <position position="125"/>
    </location>
    <ligand>
        <name>K(+)</name>
        <dbReference type="ChEBI" id="CHEBI:29103"/>
    </ligand>
</feature>
<dbReference type="InterPro" id="IPR032976">
    <property type="entry name" value="YJEFN_prot_NAXE-like"/>
</dbReference>
<dbReference type="Proteomes" id="UP000247409">
    <property type="component" value="Unassembled WGS sequence"/>
</dbReference>
<evidence type="ECO:0000256" key="6">
    <source>
        <dbReference type="ARBA" id="ARBA00022857"/>
    </source>
</evidence>
<dbReference type="SUPFAM" id="SSF64153">
    <property type="entry name" value="YjeF N-terminal domain-like"/>
    <property type="match status" value="1"/>
</dbReference>
<keyword evidence="5 10" id="KW-0547">Nucleotide-binding</keyword>
<sequence>MYISAQKAAQIDALLMGDHYAFSLEQLMELAGLSVAHAAADYIRQQWQHAPPRVVVACGPGNNGGDGLVAARHLHHLGFHTCIWYPSGARSALFTALLTQARALRIGVHHTAEQVALRRCDVVLDAIFGFSFDGAAGVRQPYRRMIESINDSAAPVICVDVPSGWHVERGDVHEVAIRNARALVSLTAPKLCARRFEQRGGAHYVGGRFVPPSLCEALDFDVVRYERERVITRIA</sequence>
<dbReference type="GO" id="GO:0052856">
    <property type="term" value="F:NAD(P)HX epimerase activity"/>
    <property type="evidence" value="ECO:0007669"/>
    <property type="project" value="UniProtKB-UniRule"/>
</dbReference>
<comment type="cofactor">
    <cofactor evidence="10">
        <name>K(+)</name>
        <dbReference type="ChEBI" id="CHEBI:29103"/>
    </cofactor>
    <text evidence="10">Binds 1 potassium ion per subunit.</text>
</comment>
<dbReference type="GO" id="GO:0000166">
    <property type="term" value="F:nucleotide binding"/>
    <property type="evidence" value="ECO:0007669"/>
    <property type="project" value="UniProtKB-KW"/>
</dbReference>
<dbReference type="GO" id="GO:0005739">
    <property type="term" value="C:mitochondrion"/>
    <property type="evidence" value="ECO:0007669"/>
    <property type="project" value="TreeGrafter"/>
</dbReference>
<evidence type="ECO:0000256" key="9">
    <source>
        <dbReference type="ARBA" id="ARBA00023235"/>
    </source>
</evidence>
<comment type="catalytic activity">
    <reaction evidence="1 10">
        <text>(6R)-NADHX = (6S)-NADHX</text>
        <dbReference type="Rhea" id="RHEA:32215"/>
        <dbReference type="ChEBI" id="CHEBI:64074"/>
        <dbReference type="ChEBI" id="CHEBI:64075"/>
        <dbReference type="EC" id="5.1.99.6"/>
    </reaction>
</comment>
<evidence type="ECO:0000256" key="8">
    <source>
        <dbReference type="ARBA" id="ARBA00023027"/>
    </source>
</evidence>
<dbReference type="AlphaFoldDB" id="A0A2V3IMJ1"/>
<dbReference type="PANTHER" id="PTHR13232">
    <property type="entry name" value="NAD(P)H-HYDRATE EPIMERASE"/>
    <property type="match status" value="1"/>
</dbReference>
<feature type="binding site" evidence="10">
    <location>
        <position position="63"/>
    </location>
    <ligand>
        <name>K(+)</name>
        <dbReference type="ChEBI" id="CHEBI:29103"/>
    </ligand>
</feature>
<accession>A0A2V3IMJ1</accession>
<proteinExistence type="inferred from homology"/>
<evidence type="ECO:0000256" key="5">
    <source>
        <dbReference type="ARBA" id="ARBA00022741"/>
    </source>
</evidence>
<dbReference type="InterPro" id="IPR036652">
    <property type="entry name" value="YjeF_N_dom_sf"/>
</dbReference>
<keyword evidence="9 10" id="KW-0413">Isomerase</keyword>
<keyword evidence="6" id="KW-0521">NADP</keyword>
<dbReference type="EC" id="5.1.99.6" evidence="3 10"/>
<name>A0A2V3IMJ1_9FLOR</name>
<keyword evidence="8 10" id="KW-0520">NAD</keyword>
<dbReference type="Gene3D" id="3.40.50.10260">
    <property type="entry name" value="YjeF N-terminal domain"/>
    <property type="match status" value="1"/>
</dbReference>
<evidence type="ECO:0000313" key="12">
    <source>
        <dbReference type="EMBL" id="PXF43291.1"/>
    </source>
</evidence>
<dbReference type="GO" id="GO:0046872">
    <property type="term" value="F:metal ion binding"/>
    <property type="evidence" value="ECO:0007669"/>
    <property type="project" value="UniProtKB-KW"/>
</dbReference>
<comment type="function">
    <text evidence="10">Catalyzes the epimerization of the S- and R-forms of NAD(P)HX, a damaged form of NAD(P)H that is a result of enzymatic or heat-dependent hydration. This is a prerequisite for the S-specific NAD(P)H-hydrate dehydratase to allow the repair of both epimers of NAD(P)HX.</text>
</comment>
<evidence type="ECO:0000256" key="4">
    <source>
        <dbReference type="ARBA" id="ARBA00022723"/>
    </source>
</evidence>
<evidence type="ECO:0000259" key="11">
    <source>
        <dbReference type="PROSITE" id="PS51385"/>
    </source>
</evidence>
<reference evidence="12 13" key="1">
    <citation type="journal article" date="2018" name="Mol. Biol. Evol.">
        <title>Analysis of the draft genome of the red seaweed Gracilariopsis chorda provides insights into genome size evolution in Rhodophyta.</title>
        <authorList>
            <person name="Lee J."/>
            <person name="Yang E.C."/>
            <person name="Graf L."/>
            <person name="Yang J.H."/>
            <person name="Qiu H."/>
            <person name="Zel Zion U."/>
            <person name="Chan C.X."/>
            <person name="Stephens T.G."/>
            <person name="Weber A.P.M."/>
            <person name="Boo G.H."/>
            <person name="Boo S.M."/>
            <person name="Kim K.M."/>
            <person name="Shin Y."/>
            <person name="Jung M."/>
            <person name="Lee S.J."/>
            <person name="Yim H.S."/>
            <person name="Lee J.H."/>
            <person name="Bhattacharya D."/>
            <person name="Yoon H.S."/>
        </authorList>
    </citation>
    <scope>NUCLEOTIDE SEQUENCE [LARGE SCALE GENOMIC DNA]</scope>
    <source>
        <strain evidence="12 13">SKKU-2015</strain>
        <tissue evidence="12">Whole body</tissue>
    </source>
</reference>
<feature type="binding site" evidence="10">
    <location>
        <position position="142"/>
    </location>
    <ligand>
        <name>(6S)-NADPHX</name>
        <dbReference type="ChEBI" id="CHEBI:64076"/>
    </ligand>
</feature>
<dbReference type="HAMAP" id="MF_01966">
    <property type="entry name" value="NADHX_epimerase"/>
    <property type="match status" value="1"/>
</dbReference>
<keyword evidence="13" id="KW-1185">Reference proteome</keyword>
<evidence type="ECO:0000313" key="13">
    <source>
        <dbReference type="Proteomes" id="UP000247409"/>
    </source>
</evidence>
<comment type="caution">
    <text evidence="12">The sequence shown here is derived from an EMBL/GenBank/DDBJ whole genome shotgun (WGS) entry which is preliminary data.</text>
</comment>
<evidence type="ECO:0000256" key="1">
    <source>
        <dbReference type="ARBA" id="ARBA00000013"/>
    </source>
</evidence>
<feature type="binding site" evidence="10">
    <location>
        <begin position="129"/>
        <end position="135"/>
    </location>
    <ligand>
        <name>(6S)-NADPHX</name>
        <dbReference type="ChEBI" id="CHEBI:64076"/>
    </ligand>
</feature>
<comment type="catalytic activity">
    <reaction evidence="2 10">
        <text>(6R)-NADPHX = (6S)-NADPHX</text>
        <dbReference type="Rhea" id="RHEA:32227"/>
        <dbReference type="ChEBI" id="CHEBI:64076"/>
        <dbReference type="ChEBI" id="CHEBI:64077"/>
        <dbReference type="EC" id="5.1.99.6"/>
    </reaction>
</comment>
<comment type="similarity">
    <text evidence="10">Belongs to the NnrE/AIBP family.</text>
</comment>
<keyword evidence="4 10" id="KW-0479">Metal-binding</keyword>
<dbReference type="InterPro" id="IPR004443">
    <property type="entry name" value="YjeF_N_dom"/>
</dbReference>
<evidence type="ECO:0000256" key="10">
    <source>
        <dbReference type="HAMAP-Rule" id="MF_03159"/>
    </source>
</evidence>
<feature type="binding site" evidence="10">
    <location>
        <position position="160"/>
    </location>
    <ligand>
        <name>(6S)-NADPHX</name>
        <dbReference type="ChEBI" id="CHEBI:64076"/>
    </ligand>
</feature>
<evidence type="ECO:0000256" key="2">
    <source>
        <dbReference type="ARBA" id="ARBA00000909"/>
    </source>
</evidence>
<protein>
    <recommendedName>
        <fullName evidence="3 10">NAD(P)H-hydrate epimerase</fullName>
        <ecNumber evidence="3 10">5.1.99.6</ecNumber>
    </recommendedName>
    <alternativeName>
        <fullName evidence="10">NAD(P)HX epimerase</fullName>
    </alternativeName>
</protein>
<dbReference type="PROSITE" id="PS51385">
    <property type="entry name" value="YJEF_N"/>
    <property type="match status" value="1"/>
</dbReference>
<keyword evidence="7 10" id="KW-0630">Potassium</keyword>
<dbReference type="Pfam" id="PF03853">
    <property type="entry name" value="YjeF_N"/>
    <property type="match status" value="1"/>
</dbReference>
<dbReference type="NCBIfam" id="TIGR00197">
    <property type="entry name" value="yjeF_nterm"/>
    <property type="match status" value="1"/>
</dbReference>
<feature type="domain" description="YjeF N-terminal" evidence="11">
    <location>
        <begin position="8"/>
        <end position="216"/>
    </location>
</feature>
<gene>
    <name evidence="12" type="ORF">BWQ96_06930</name>
</gene>
<feature type="binding site" evidence="10">
    <location>
        <position position="163"/>
    </location>
    <ligand>
        <name>K(+)</name>
        <dbReference type="ChEBI" id="CHEBI:29103"/>
    </ligand>
</feature>
<organism evidence="12 13">
    <name type="scientific">Gracilariopsis chorda</name>
    <dbReference type="NCBI Taxonomy" id="448386"/>
    <lineage>
        <taxon>Eukaryota</taxon>
        <taxon>Rhodophyta</taxon>
        <taxon>Florideophyceae</taxon>
        <taxon>Rhodymeniophycidae</taxon>
        <taxon>Gracilariales</taxon>
        <taxon>Gracilariaceae</taxon>
        <taxon>Gracilariopsis</taxon>
    </lineage>
</organism>
<dbReference type="STRING" id="448386.A0A2V3IMJ1"/>